<feature type="region of interest" description="Disordered" evidence="1">
    <location>
        <begin position="54"/>
        <end position="74"/>
    </location>
</feature>
<feature type="compositionally biased region" description="Basic and acidic residues" evidence="1">
    <location>
        <begin position="435"/>
        <end position="452"/>
    </location>
</feature>
<reference evidence="2" key="1">
    <citation type="submission" date="2021-12" db="EMBL/GenBank/DDBJ databases">
        <title>Prjna785345.</title>
        <authorList>
            <person name="Rujirawat T."/>
            <person name="Krajaejun T."/>
        </authorList>
    </citation>
    <scope>NUCLEOTIDE SEQUENCE</scope>
    <source>
        <strain evidence="2">Pi057C3</strain>
    </source>
</reference>
<evidence type="ECO:0000313" key="2">
    <source>
        <dbReference type="EMBL" id="KAJ0409600.1"/>
    </source>
</evidence>
<feature type="compositionally biased region" description="Acidic residues" evidence="1">
    <location>
        <begin position="54"/>
        <end position="63"/>
    </location>
</feature>
<evidence type="ECO:0000256" key="1">
    <source>
        <dbReference type="SAM" id="MobiDB-lite"/>
    </source>
</evidence>
<feature type="region of interest" description="Disordered" evidence="1">
    <location>
        <begin position="193"/>
        <end position="212"/>
    </location>
</feature>
<dbReference type="AlphaFoldDB" id="A0AAD5QAV5"/>
<proteinExistence type="predicted"/>
<name>A0AAD5QAV5_PYTIN</name>
<protein>
    <submittedName>
        <fullName evidence="2">Uncharacterized protein</fullName>
    </submittedName>
</protein>
<dbReference type="EMBL" id="JAKCXM010000003">
    <property type="protein sequence ID" value="KAJ0409600.1"/>
    <property type="molecule type" value="Genomic_DNA"/>
</dbReference>
<accession>A0AAD5QAV5</accession>
<feature type="region of interest" description="Disordered" evidence="1">
    <location>
        <begin position="259"/>
        <end position="315"/>
    </location>
</feature>
<organism evidence="2 3">
    <name type="scientific">Pythium insidiosum</name>
    <name type="common">Pythiosis disease agent</name>
    <dbReference type="NCBI Taxonomy" id="114742"/>
    <lineage>
        <taxon>Eukaryota</taxon>
        <taxon>Sar</taxon>
        <taxon>Stramenopiles</taxon>
        <taxon>Oomycota</taxon>
        <taxon>Peronosporomycetes</taxon>
        <taxon>Pythiales</taxon>
        <taxon>Pythiaceae</taxon>
        <taxon>Pythium</taxon>
    </lineage>
</organism>
<evidence type="ECO:0000313" key="3">
    <source>
        <dbReference type="Proteomes" id="UP001209570"/>
    </source>
</evidence>
<feature type="region of interest" description="Disordered" evidence="1">
    <location>
        <begin position="428"/>
        <end position="452"/>
    </location>
</feature>
<sequence>MASTLPFDALRRRCLARQEPLWRAAGDQRFRFDGAAELQVELLRWWSDTLQLDDDSDGSDDDSDGHKTAGRRLSPEQHGRLFRGLVFALQQLEHRHSSSSSGGDTTDPIPAAFSALKGSDLEELSREDWASSTSFGDGLTRDRLMAAVGAVAQACVGERVAAEQPQAVLDALKALHELAFAQFPDDQFQATAAPRPTSHMQHRRSASSLQQATRRIMALKRTKSTIDGSLPLEVEVPEPKPQTLAEKLVRMRTQRSLLPITSPPAADVNASPSSLQSSATPSSPSTSSLVLSSGSPSTAHRSSSSAATPQTTDSLHDDASHYFAIETRIELKERLKALQRQLQELLLQSKLAWMRCFAASDGDPAPSAAIDDATRLVTIAESLAAHLQGAFLKARTHSCPIDEYSATVETAERQFAEYQTLVRQLVTAPSSPARRPRDDVTRHEPAITESELSRPGRLQTLTGDLPSMKSYIAKVAPPYSAYLEPLQKTRGLMHRTTK</sequence>
<keyword evidence="3" id="KW-1185">Reference proteome</keyword>
<comment type="caution">
    <text evidence="2">The sequence shown here is derived from an EMBL/GenBank/DDBJ whole genome shotgun (WGS) entry which is preliminary data.</text>
</comment>
<feature type="compositionally biased region" description="Low complexity" evidence="1">
    <location>
        <begin position="270"/>
        <end position="307"/>
    </location>
</feature>
<dbReference type="Proteomes" id="UP001209570">
    <property type="component" value="Unassembled WGS sequence"/>
</dbReference>
<gene>
    <name evidence="2" type="ORF">P43SY_008472</name>
</gene>